<reference evidence="2 3" key="1">
    <citation type="submission" date="2024-01" db="EMBL/GenBank/DDBJ databases">
        <authorList>
            <person name="Allen C."/>
            <person name="Tagirdzhanova G."/>
        </authorList>
    </citation>
    <scope>NUCLEOTIDE SEQUENCE [LARGE SCALE GENOMIC DNA]</scope>
    <source>
        <strain evidence="2 3">CBS 573.63</strain>
    </source>
</reference>
<accession>A0ABP0DZ35</accession>
<evidence type="ECO:0000313" key="3">
    <source>
        <dbReference type="Proteomes" id="UP001642501"/>
    </source>
</evidence>
<protein>
    <submittedName>
        <fullName evidence="2">Uncharacterized protein</fullName>
    </submittedName>
</protein>
<feature type="region of interest" description="Disordered" evidence="1">
    <location>
        <begin position="282"/>
        <end position="302"/>
    </location>
</feature>
<proteinExistence type="predicted"/>
<keyword evidence="3" id="KW-1185">Reference proteome</keyword>
<evidence type="ECO:0000256" key="1">
    <source>
        <dbReference type="SAM" id="MobiDB-lite"/>
    </source>
</evidence>
<dbReference type="EMBL" id="CAWUOM010000134">
    <property type="protein sequence ID" value="CAK7273469.1"/>
    <property type="molecule type" value="Genomic_DNA"/>
</dbReference>
<sequence>MPKPEADKVRKAKKAKKATTGSSLQIPPWAANYDIWESLSEDDSDSDDESDSDDYDSDPEQIRAQMEAEIAATRTADRLDAFMENPSSFLNEAGPSAASGSSAVPVTVPVPTSSDTATTASGRMCTKCSLNRPITDFSSDHEGGRELTCYRHEKRSQAGGFFDWSTFCELIGRQDPKSLPVQFGPGQKLHRGATEMKLDKLVDAIREFSGYYFVRCHSYQKDAGTFTAYYICAQDNDPARRTDTSYDVSGAKDFACQSLLSFKVNLEEQVLVFAIKHKEHEPCPREGRERSLSDRRELSQSMPKEKYIAEGDEDPFVRAWHLRNDSNDGCQDSATNLNAAETAAELDDFMHKTQDDEDGGKPADMDDLDRQMEEAMSEINGVLASGNRELIEMMKASLGPVFNAMKDIDRIKKGESMPGGRKPHPLAALYWPPPPK</sequence>
<feature type="region of interest" description="Disordered" evidence="1">
    <location>
        <begin position="1"/>
        <end position="60"/>
    </location>
</feature>
<evidence type="ECO:0000313" key="2">
    <source>
        <dbReference type="EMBL" id="CAK7273469.1"/>
    </source>
</evidence>
<gene>
    <name evidence="2" type="ORF">SEPCBS57363_005668</name>
</gene>
<organism evidence="2 3">
    <name type="scientific">Sporothrix epigloea</name>
    <dbReference type="NCBI Taxonomy" id="1892477"/>
    <lineage>
        <taxon>Eukaryota</taxon>
        <taxon>Fungi</taxon>
        <taxon>Dikarya</taxon>
        <taxon>Ascomycota</taxon>
        <taxon>Pezizomycotina</taxon>
        <taxon>Sordariomycetes</taxon>
        <taxon>Sordariomycetidae</taxon>
        <taxon>Ophiostomatales</taxon>
        <taxon>Ophiostomataceae</taxon>
        <taxon>Sporothrix</taxon>
    </lineage>
</organism>
<name>A0ABP0DZ35_9PEZI</name>
<dbReference type="Proteomes" id="UP001642501">
    <property type="component" value="Unassembled WGS sequence"/>
</dbReference>
<feature type="region of interest" description="Disordered" evidence="1">
    <location>
        <begin position="412"/>
        <end position="436"/>
    </location>
</feature>
<comment type="caution">
    <text evidence="2">The sequence shown here is derived from an EMBL/GenBank/DDBJ whole genome shotgun (WGS) entry which is preliminary data.</text>
</comment>
<feature type="compositionally biased region" description="Acidic residues" evidence="1">
    <location>
        <begin position="39"/>
        <end position="59"/>
    </location>
</feature>